<name>A0A645JJ88_9ZZZZ</name>
<dbReference type="EMBL" id="VSSQ01142474">
    <property type="protein sequence ID" value="MPN63292.1"/>
    <property type="molecule type" value="Genomic_DNA"/>
</dbReference>
<reference evidence="1" key="1">
    <citation type="submission" date="2019-08" db="EMBL/GenBank/DDBJ databases">
        <authorList>
            <person name="Kucharzyk K."/>
            <person name="Murdoch R.W."/>
            <person name="Higgins S."/>
            <person name="Loffler F."/>
        </authorList>
    </citation>
    <scope>NUCLEOTIDE SEQUENCE</scope>
</reference>
<comment type="caution">
    <text evidence="1">The sequence shown here is derived from an EMBL/GenBank/DDBJ whole genome shotgun (WGS) entry which is preliminary data.</text>
</comment>
<accession>A0A645JJ88</accession>
<gene>
    <name evidence="1" type="ORF">SDC9_211049</name>
</gene>
<protein>
    <submittedName>
        <fullName evidence="1">Uncharacterized protein</fullName>
    </submittedName>
</protein>
<sequence length="72" mass="8025">MDVIDLTGVEYSLAAYGGAGDRPKLLALGHELGIHDNHRQAAQRVVERVSGIDMRVEQTFRSLVCQPQLQFF</sequence>
<organism evidence="1">
    <name type="scientific">bioreactor metagenome</name>
    <dbReference type="NCBI Taxonomy" id="1076179"/>
    <lineage>
        <taxon>unclassified sequences</taxon>
        <taxon>metagenomes</taxon>
        <taxon>ecological metagenomes</taxon>
    </lineage>
</organism>
<dbReference type="AlphaFoldDB" id="A0A645JJ88"/>
<proteinExistence type="predicted"/>
<evidence type="ECO:0000313" key="1">
    <source>
        <dbReference type="EMBL" id="MPN63292.1"/>
    </source>
</evidence>